<dbReference type="Proteomes" id="UP000824596">
    <property type="component" value="Unassembled WGS sequence"/>
</dbReference>
<evidence type="ECO:0000313" key="3">
    <source>
        <dbReference type="Proteomes" id="UP000824596"/>
    </source>
</evidence>
<dbReference type="GeneID" id="68352389"/>
<feature type="region of interest" description="Disordered" evidence="1">
    <location>
        <begin position="85"/>
        <end position="116"/>
    </location>
</feature>
<proteinExistence type="predicted"/>
<name>A0A9P8N1P8_9HYPO</name>
<protein>
    <submittedName>
        <fullName evidence="2">Uncharacterized protein</fullName>
    </submittedName>
</protein>
<feature type="compositionally biased region" description="Basic and acidic residues" evidence="1">
    <location>
        <begin position="97"/>
        <end position="116"/>
    </location>
</feature>
<reference evidence="2" key="1">
    <citation type="submission" date="2021-09" db="EMBL/GenBank/DDBJ databases">
        <title>A high-quality genome of the endoparasitic fungus Hirsutella rhossiliensis with a comparison of Hirsutella genomes reveals transposable elements contributing to genome size variation.</title>
        <authorList>
            <person name="Lin R."/>
            <person name="Jiao Y."/>
            <person name="Sun X."/>
            <person name="Ling J."/>
            <person name="Xie B."/>
            <person name="Cheng X."/>
        </authorList>
    </citation>
    <scope>NUCLEOTIDE SEQUENCE</scope>
    <source>
        <strain evidence="2">HR02</strain>
    </source>
</reference>
<evidence type="ECO:0000256" key="1">
    <source>
        <dbReference type="SAM" id="MobiDB-lite"/>
    </source>
</evidence>
<dbReference type="RefSeq" id="XP_044722757.1">
    <property type="nucleotide sequence ID" value="XM_044861731.1"/>
</dbReference>
<feature type="compositionally biased region" description="Acidic residues" evidence="1">
    <location>
        <begin position="186"/>
        <end position="199"/>
    </location>
</feature>
<accession>A0A9P8N1P8</accession>
<organism evidence="2 3">
    <name type="scientific">Hirsutella rhossiliensis</name>
    <dbReference type="NCBI Taxonomy" id="111463"/>
    <lineage>
        <taxon>Eukaryota</taxon>
        <taxon>Fungi</taxon>
        <taxon>Dikarya</taxon>
        <taxon>Ascomycota</taxon>
        <taxon>Pezizomycotina</taxon>
        <taxon>Sordariomycetes</taxon>
        <taxon>Hypocreomycetidae</taxon>
        <taxon>Hypocreales</taxon>
        <taxon>Ophiocordycipitaceae</taxon>
        <taxon>Hirsutella</taxon>
    </lineage>
</organism>
<dbReference type="EMBL" id="JAIZPD010000003">
    <property type="protein sequence ID" value="KAH0965244.1"/>
    <property type="molecule type" value="Genomic_DNA"/>
</dbReference>
<comment type="caution">
    <text evidence="2">The sequence shown here is derived from an EMBL/GenBank/DDBJ whole genome shotgun (WGS) entry which is preliminary data.</text>
</comment>
<evidence type="ECO:0000313" key="2">
    <source>
        <dbReference type="EMBL" id="KAH0965244.1"/>
    </source>
</evidence>
<dbReference type="OrthoDB" id="5154063at2759"/>
<feature type="compositionally biased region" description="Basic and acidic residues" evidence="1">
    <location>
        <begin position="200"/>
        <end position="209"/>
    </location>
</feature>
<dbReference type="AlphaFoldDB" id="A0A9P8N1P8"/>
<feature type="region of interest" description="Disordered" evidence="1">
    <location>
        <begin position="183"/>
        <end position="247"/>
    </location>
</feature>
<sequence length="320" mass="37489">MPCCIGIIDYAQCRHSTLYKLGCTAGCEELCAPAQQEVLLRTRFRWRCEECHALRYATDADARTERWNDQARRIIDKDKGGCGGGGDDGCNDNENDKDEKGKMNEGRAQRDGARDAREMRVLALRDREEFEEQLQEERRVAQVEEIQYAEEWTNQYGRAVFAMRYGPRGRRRRRLRQWWLRQEEEQRSEEEDDEADGPVEAERRPRAEDTPEDDDHLHLHHHHHHEQQQQQQQQLEDIDDNEQQEAARRQIEKLRSVQQWDLVILRDALRSDKELRELRDEAQRLGRGGRDDLGHCGIGFGFGSRALPAAEGWPTMSGRE</sequence>
<keyword evidence="3" id="KW-1185">Reference proteome</keyword>
<gene>
    <name evidence="2" type="ORF">HRG_03260</name>
</gene>